<dbReference type="HOGENOM" id="CLU_1885245_0_0_1"/>
<sequence length="135" mass="15274">MPGIFVKGFPIDHAKVDETFAPRLGKEKLWGAFQELIALAKSEGYDLVVAERTGHEVNCPFVLVLASDDDKDKLEATPIQNRLEDQVGWLEPFLESEIGVYRRDRGFLKQPFDLMYVGTPITVQKSVILGPSRRR</sequence>
<protein>
    <submittedName>
        <fullName evidence="1">Uncharacterized protein</fullName>
    </submittedName>
</protein>
<organism evidence="1 2">
    <name type="scientific">Amanita muscaria (strain Koide BX008)</name>
    <dbReference type="NCBI Taxonomy" id="946122"/>
    <lineage>
        <taxon>Eukaryota</taxon>
        <taxon>Fungi</taxon>
        <taxon>Dikarya</taxon>
        <taxon>Basidiomycota</taxon>
        <taxon>Agaricomycotina</taxon>
        <taxon>Agaricomycetes</taxon>
        <taxon>Agaricomycetidae</taxon>
        <taxon>Agaricales</taxon>
        <taxon>Pluteineae</taxon>
        <taxon>Amanitaceae</taxon>
        <taxon>Amanita</taxon>
    </lineage>
</organism>
<dbReference type="AlphaFoldDB" id="A0A0C2W624"/>
<proteinExistence type="predicted"/>
<keyword evidence="2" id="KW-1185">Reference proteome</keyword>
<dbReference type="Proteomes" id="UP000054549">
    <property type="component" value="Unassembled WGS sequence"/>
</dbReference>
<dbReference type="EMBL" id="KN818414">
    <property type="protein sequence ID" value="KIL56572.1"/>
    <property type="molecule type" value="Genomic_DNA"/>
</dbReference>
<evidence type="ECO:0000313" key="1">
    <source>
        <dbReference type="EMBL" id="KIL56572.1"/>
    </source>
</evidence>
<gene>
    <name evidence="1" type="ORF">M378DRAFT_16976</name>
</gene>
<reference evidence="1 2" key="1">
    <citation type="submission" date="2014-04" db="EMBL/GenBank/DDBJ databases">
        <title>Evolutionary Origins and Diversification of the Mycorrhizal Mutualists.</title>
        <authorList>
            <consortium name="DOE Joint Genome Institute"/>
            <consortium name="Mycorrhizal Genomics Consortium"/>
            <person name="Kohler A."/>
            <person name="Kuo A."/>
            <person name="Nagy L.G."/>
            <person name="Floudas D."/>
            <person name="Copeland A."/>
            <person name="Barry K.W."/>
            <person name="Cichocki N."/>
            <person name="Veneault-Fourrey C."/>
            <person name="LaButti K."/>
            <person name="Lindquist E.A."/>
            <person name="Lipzen A."/>
            <person name="Lundell T."/>
            <person name="Morin E."/>
            <person name="Murat C."/>
            <person name="Riley R."/>
            <person name="Ohm R."/>
            <person name="Sun H."/>
            <person name="Tunlid A."/>
            <person name="Henrissat B."/>
            <person name="Grigoriev I.V."/>
            <person name="Hibbett D.S."/>
            <person name="Martin F."/>
        </authorList>
    </citation>
    <scope>NUCLEOTIDE SEQUENCE [LARGE SCALE GENOMIC DNA]</scope>
    <source>
        <strain evidence="1 2">Koide BX008</strain>
    </source>
</reference>
<name>A0A0C2W624_AMAMK</name>
<evidence type="ECO:0000313" key="2">
    <source>
        <dbReference type="Proteomes" id="UP000054549"/>
    </source>
</evidence>
<dbReference type="InParanoid" id="A0A0C2W624"/>
<accession>A0A0C2W624</accession>